<evidence type="ECO:0000259" key="6">
    <source>
        <dbReference type="Pfam" id="PF00294"/>
    </source>
</evidence>
<evidence type="ECO:0000256" key="5">
    <source>
        <dbReference type="ARBA" id="ARBA00022840"/>
    </source>
</evidence>
<dbReference type="CDD" id="cd01167">
    <property type="entry name" value="bac_FRK"/>
    <property type="match status" value="1"/>
</dbReference>
<evidence type="ECO:0000256" key="1">
    <source>
        <dbReference type="ARBA" id="ARBA00010688"/>
    </source>
</evidence>
<dbReference type="InterPro" id="IPR050306">
    <property type="entry name" value="PfkB_Carbo_kinase"/>
</dbReference>
<dbReference type="AlphaFoldDB" id="A0A1X6Z9M2"/>
<dbReference type="OrthoDB" id="9795789at2"/>
<dbReference type="Gene3D" id="3.40.1190.20">
    <property type="match status" value="1"/>
</dbReference>
<sequence length="308" mass="32561">MLICCGEALIDMIPAKTKDGQDAYVPHVGGAVFNTAIALGRLGTEVGMISGISTDPFGERLKEALGASGVDTTRLIRADRPTTMAYVTLQEGSASYSFHDENSAGRMIAPEDLPALPETCEALYFGGISLAVEPGAETYATLCARECADRVVMVDPNIRPGFIRDEAAFRDRMDRMLGQADIIKISDEDLDWLQPGTQGSSEKARALQAQTGALVILTRGARGAEAFHAGGELQVPARTAEMVDTVGAGDTFNAGVLAELSARGRLSKDDLAAIDETDLRAALDFGARVAAVTVSRAGANPPWRSELD</sequence>
<dbReference type="EMBL" id="FWFN01000004">
    <property type="protein sequence ID" value="SLN44489.1"/>
    <property type="molecule type" value="Genomic_DNA"/>
</dbReference>
<proteinExistence type="inferred from homology"/>
<keyword evidence="8" id="KW-1185">Reference proteome</keyword>
<dbReference type="Proteomes" id="UP000193963">
    <property type="component" value="Unassembled WGS sequence"/>
</dbReference>
<evidence type="ECO:0000256" key="3">
    <source>
        <dbReference type="ARBA" id="ARBA00022741"/>
    </source>
</evidence>
<gene>
    <name evidence="7" type="primary">kdgK</name>
    <name evidence="7" type="ORF">PSM7751_02034</name>
</gene>
<dbReference type="PROSITE" id="PS00584">
    <property type="entry name" value="PFKB_KINASES_2"/>
    <property type="match status" value="1"/>
</dbReference>
<organism evidence="7 8">
    <name type="scientific">Pseudooceanicola marinus</name>
    <dbReference type="NCBI Taxonomy" id="396013"/>
    <lineage>
        <taxon>Bacteria</taxon>
        <taxon>Pseudomonadati</taxon>
        <taxon>Pseudomonadota</taxon>
        <taxon>Alphaproteobacteria</taxon>
        <taxon>Rhodobacterales</taxon>
        <taxon>Paracoccaceae</taxon>
        <taxon>Pseudooceanicola</taxon>
    </lineage>
</organism>
<accession>A0A1X6Z9M2</accession>
<dbReference type="Pfam" id="PF00294">
    <property type="entry name" value="PfkB"/>
    <property type="match status" value="1"/>
</dbReference>
<dbReference type="GO" id="GO:0005524">
    <property type="term" value="F:ATP binding"/>
    <property type="evidence" value="ECO:0007669"/>
    <property type="project" value="UniProtKB-KW"/>
</dbReference>
<keyword evidence="2 7" id="KW-0808">Transferase</keyword>
<evidence type="ECO:0000313" key="8">
    <source>
        <dbReference type="Proteomes" id="UP000193963"/>
    </source>
</evidence>
<feature type="domain" description="Carbohydrate kinase PfkB" evidence="6">
    <location>
        <begin position="2"/>
        <end position="303"/>
    </location>
</feature>
<evidence type="ECO:0000256" key="2">
    <source>
        <dbReference type="ARBA" id="ARBA00022679"/>
    </source>
</evidence>
<protein>
    <submittedName>
        <fullName evidence="7">2-dehydro-3-deoxygluconokinase</fullName>
        <ecNumber evidence="7">2.7.1.45</ecNumber>
    </submittedName>
</protein>
<reference evidence="7 8" key="1">
    <citation type="submission" date="2017-03" db="EMBL/GenBank/DDBJ databases">
        <authorList>
            <person name="Afonso C.L."/>
            <person name="Miller P.J."/>
            <person name="Scott M.A."/>
            <person name="Spackman E."/>
            <person name="Goraichik I."/>
            <person name="Dimitrov K.M."/>
            <person name="Suarez D.L."/>
            <person name="Swayne D.E."/>
        </authorList>
    </citation>
    <scope>NUCLEOTIDE SEQUENCE [LARGE SCALE GENOMIC DNA]</scope>
    <source>
        <strain evidence="7 8">CECT 7751</strain>
    </source>
</reference>
<keyword evidence="3" id="KW-0547">Nucleotide-binding</keyword>
<dbReference type="EC" id="2.7.1.45" evidence="7"/>
<dbReference type="InterPro" id="IPR029056">
    <property type="entry name" value="Ribokinase-like"/>
</dbReference>
<keyword evidence="5" id="KW-0067">ATP-binding</keyword>
<dbReference type="SUPFAM" id="SSF53613">
    <property type="entry name" value="Ribokinase-like"/>
    <property type="match status" value="1"/>
</dbReference>
<dbReference type="RefSeq" id="WP_085888048.1">
    <property type="nucleotide sequence ID" value="NZ_FWFN01000004.1"/>
</dbReference>
<evidence type="ECO:0000256" key="4">
    <source>
        <dbReference type="ARBA" id="ARBA00022777"/>
    </source>
</evidence>
<evidence type="ECO:0000313" key="7">
    <source>
        <dbReference type="EMBL" id="SLN44489.1"/>
    </source>
</evidence>
<dbReference type="InterPro" id="IPR002173">
    <property type="entry name" value="Carboh/pur_kinase_PfkB_CS"/>
</dbReference>
<dbReference type="InterPro" id="IPR011611">
    <property type="entry name" value="PfkB_dom"/>
</dbReference>
<comment type="similarity">
    <text evidence="1">Belongs to the carbohydrate kinase PfkB family.</text>
</comment>
<name>A0A1X6Z9M2_9RHOB</name>
<dbReference type="PANTHER" id="PTHR43085:SF1">
    <property type="entry name" value="PSEUDOURIDINE KINASE-RELATED"/>
    <property type="match status" value="1"/>
</dbReference>
<keyword evidence="4 7" id="KW-0418">Kinase</keyword>
<dbReference type="GO" id="GO:0008673">
    <property type="term" value="F:2-dehydro-3-deoxygluconokinase activity"/>
    <property type="evidence" value="ECO:0007669"/>
    <property type="project" value="UniProtKB-EC"/>
</dbReference>
<dbReference type="PANTHER" id="PTHR43085">
    <property type="entry name" value="HEXOKINASE FAMILY MEMBER"/>
    <property type="match status" value="1"/>
</dbReference>